<feature type="domain" description="Anthranilate synthase component I N-terminal" evidence="5">
    <location>
        <begin position="31"/>
        <end position="196"/>
    </location>
</feature>
<feature type="domain" description="Chorismate-utilising enzyme C-terminal" evidence="4">
    <location>
        <begin position="242"/>
        <end position="494"/>
    </location>
</feature>
<dbReference type="Gene3D" id="3.60.120.10">
    <property type="entry name" value="Anthranilate synthase"/>
    <property type="match status" value="1"/>
</dbReference>
<dbReference type="Proteomes" id="UP000715781">
    <property type="component" value="Unassembled WGS sequence"/>
</dbReference>
<dbReference type="Pfam" id="PF00117">
    <property type="entry name" value="GATase"/>
    <property type="match status" value="1"/>
</dbReference>
<name>A0A951PYL6_9NOST</name>
<dbReference type="SUPFAM" id="SSF52317">
    <property type="entry name" value="Class I glutamine amidotransferase-like"/>
    <property type="match status" value="1"/>
</dbReference>
<dbReference type="GO" id="GO:0000162">
    <property type="term" value="P:L-tryptophan biosynthetic process"/>
    <property type="evidence" value="ECO:0007669"/>
    <property type="project" value="UniProtKB-UniRule"/>
</dbReference>
<dbReference type="InterPro" id="IPR005801">
    <property type="entry name" value="ADC_synthase"/>
</dbReference>
<reference evidence="6" key="1">
    <citation type="submission" date="2021-05" db="EMBL/GenBank/DDBJ databases">
        <authorList>
            <person name="Pietrasiak N."/>
            <person name="Ward R."/>
            <person name="Stajich J.E."/>
            <person name="Kurbessoian T."/>
        </authorList>
    </citation>
    <scope>NUCLEOTIDE SEQUENCE</scope>
    <source>
        <strain evidence="6">JT2-VF2</strain>
    </source>
</reference>
<dbReference type="NCBIfam" id="NF010081">
    <property type="entry name" value="PRK13566.1"/>
    <property type="match status" value="1"/>
</dbReference>
<dbReference type="AlphaFoldDB" id="A0A951PYL6"/>
<keyword evidence="2" id="KW-0057">Aromatic amino acid biosynthesis</keyword>
<sequence length="761" mass="85238">MNFDSHCYITKGGVCVSRTVTETSMATAIEEVLLHIDTQRGGLLASSYEYPGRYKRWAIGFINPPLELVTCENSFTLTAHNERGMMLLTYLAERLYKQPQLQALNWQEGSITGSVRPKERFFSEEERSKQPSVFSVVREILHTFESSEDNHLGLYGAFGYDLVFQFEPMPKLLPRSTEQRDLLLYLPDELVIVDYYLQRAIRVQYEFETEHGSTRGLSNSCEKINYKGKRRTPTQASDHATDEYTLQVEKALDYFRRGDLFEVVPSQSFFKACEKSPAELFRTLQQINPSPYGFIFNLGGEYLIGASPEMFVRVEGKRVETCPISGTIRRGKDAIDDATQILQLLNSRKDEAELTMCTDVDRNDKSRICEPGSVRVIGRRQIELYSHLIHTVDHVEGLLRPEFDALDAFLTHLWAVTVTGAPKRAAIQFIEQHERSPRRWYGGAVGYLTFKGHLNTGLILRTIQLVDTIAEVRVGATVLYDSIPEAEAQETITKAAALLQTLYQAKQTSTDVSSNSNFDHHQASTQPGKHVLLIDYEDSFVHTLANYIRQTGATVTTLRHGFSESVFDAESPDLVVLSPGPGKPSDFHVAETITVCTRRQIPIFGVCLGLQSIVEAFGGELGVLSYPQHGKISRVCVVASDSAVFKDLPRSFEVGRYHSLFARPENMPKELKVTAISDDGVIMGIEHQTLPIAAVQFHPESIMSLAGEVGLAIIKNVILAYAKTSPAQFSYINKLSPFMETSHEQTSIRLTTADTTKAGHH</sequence>
<dbReference type="SUPFAM" id="SSF56322">
    <property type="entry name" value="ADC synthase"/>
    <property type="match status" value="1"/>
</dbReference>
<dbReference type="InterPro" id="IPR006221">
    <property type="entry name" value="TrpG/PapA_dom"/>
</dbReference>
<dbReference type="PANTHER" id="PTHR11236">
    <property type="entry name" value="AMINOBENZOATE/ANTHRANILATE SYNTHASE"/>
    <property type="match status" value="1"/>
</dbReference>
<reference evidence="6" key="2">
    <citation type="journal article" date="2022" name="Microbiol. Resour. Announc.">
        <title>Metagenome Sequencing to Explore Phylogenomics of Terrestrial Cyanobacteria.</title>
        <authorList>
            <person name="Ward R.D."/>
            <person name="Stajich J.E."/>
            <person name="Johansen J.R."/>
            <person name="Huntemann M."/>
            <person name="Clum A."/>
            <person name="Foster B."/>
            <person name="Foster B."/>
            <person name="Roux S."/>
            <person name="Palaniappan K."/>
            <person name="Varghese N."/>
            <person name="Mukherjee S."/>
            <person name="Reddy T.B.K."/>
            <person name="Daum C."/>
            <person name="Copeland A."/>
            <person name="Chen I.A."/>
            <person name="Ivanova N.N."/>
            <person name="Kyrpides N.C."/>
            <person name="Shapiro N."/>
            <person name="Eloe-Fadrosh E.A."/>
            <person name="Pietrasiak N."/>
        </authorList>
    </citation>
    <scope>NUCLEOTIDE SEQUENCE</scope>
    <source>
        <strain evidence="6">JT2-VF2</strain>
    </source>
</reference>
<keyword evidence="2" id="KW-0822">Tryptophan biosynthesis</keyword>
<dbReference type="PRINTS" id="PR00096">
    <property type="entry name" value="GATASE"/>
</dbReference>
<dbReference type="NCBIfam" id="TIGR01815">
    <property type="entry name" value="TrpE-clade3"/>
    <property type="match status" value="1"/>
</dbReference>
<dbReference type="PRINTS" id="PR00099">
    <property type="entry name" value="CPSGATASE"/>
</dbReference>
<dbReference type="PIRSF" id="PIRSF036934">
    <property type="entry name" value="TrpE-G"/>
    <property type="match status" value="1"/>
</dbReference>
<keyword evidence="2" id="KW-0028">Amino-acid biosynthesis</keyword>
<dbReference type="InterPro" id="IPR015890">
    <property type="entry name" value="Chorismate_C"/>
</dbReference>
<dbReference type="Pfam" id="PF00425">
    <property type="entry name" value="Chorismate_bind"/>
    <property type="match status" value="1"/>
</dbReference>
<evidence type="ECO:0000259" key="5">
    <source>
        <dbReference type="Pfam" id="PF04715"/>
    </source>
</evidence>
<evidence type="ECO:0000259" key="4">
    <source>
        <dbReference type="Pfam" id="PF00425"/>
    </source>
</evidence>
<dbReference type="CDD" id="cd01743">
    <property type="entry name" value="GATase1_Anthranilate_Synthase"/>
    <property type="match status" value="1"/>
</dbReference>
<dbReference type="InterPro" id="IPR029062">
    <property type="entry name" value="Class_I_gatase-like"/>
</dbReference>
<comment type="caution">
    <text evidence="6">The sequence shown here is derived from an EMBL/GenBank/DDBJ whole genome shotgun (WGS) entry which is preliminary data.</text>
</comment>
<comment type="catalytic activity">
    <reaction evidence="2">
        <text>chorismate + L-glutamine = anthranilate + pyruvate + L-glutamate + H(+)</text>
        <dbReference type="Rhea" id="RHEA:21732"/>
        <dbReference type="ChEBI" id="CHEBI:15361"/>
        <dbReference type="ChEBI" id="CHEBI:15378"/>
        <dbReference type="ChEBI" id="CHEBI:16567"/>
        <dbReference type="ChEBI" id="CHEBI:29748"/>
        <dbReference type="ChEBI" id="CHEBI:29985"/>
        <dbReference type="ChEBI" id="CHEBI:58359"/>
        <dbReference type="EC" id="4.1.3.27"/>
    </reaction>
</comment>
<feature type="domain" description="Glutamine amidotransferase" evidence="3">
    <location>
        <begin position="532"/>
        <end position="708"/>
    </location>
</feature>
<dbReference type="InterPro" id="IPR006805">
    <property type="entry name" value="Anth_synth_I_N"/>
</dbReference>
<evidence type="ECO:0000313" key="7">
    <source>
        <dbReference type="Proteomes" id="UP000715781"/>
    </source>
</evidence>
<dbReference type="EMBL" id="JAHHHN010000009">
    <property type="protein sequence ID" value="MBW4562899.1"/>
    <property type="molecule type" value="Genomic_DNA"/>
</dbReference>
<evidence type="ECO:0000256" key="1">
    <source>
        <dbReference type="ARBA" id="ARBA00022962"/>
    </source>
</evidence>
<dbReference type="PROSITE" id="PS51273">
    <property type="entry name" value="GATASE_TYPE_1"/>
    <property type="match status" value="1"/>
</dbReference>
<evidence type="ECO:0000256" key="2">
    <source>
        <dbReference type="PIRNR" id="PIRNR036934"/>
    </source>
</evidence>
<organism evidence="6 7">
    <name type="scientific">Mojavia pulchra JT2-VF2</name>
    <dbReference type="NCBI Taxonomy" id="287848"/>
    <lineage>
        <taxon>Bacteria</taxon>
        <taxon>Bacillati</taxon>
        <taxon>Cyanobacteriota</taxon>
        <taxon>Cyanophyceae</taxon>
        <taxon>Nostocales</taxon>
        <taxon>Nostocaceae</taxon>
    </lineage>
</organism>
<accession>A0A951PYL6</accession>
<dbReference type="InterPro" id="IPR017926">
    <property type="entry name" value="GATASE"/>
</dbReference>
<evidence type="ECO:0000313" key="6">
    <source>
        <dbReference type="EMBL" id="MBW4562899.1"/>
    </source>
</evidence>
<dbReference type="NCBIfam" id="TIGR00566">
    <property type="entry name" value="trpG_papA"/>
    <property type="match status" value="1"/>
</dbReference>
<dbReference type="InterPro" id="IPR019999">
    <property type="entry name" value="Anth_synth_I-like"/>
</dbReference>
<dbReference type="InterPro" id="IPR010112">
    <property type="entry name" value="TrpE-G_bact"/>
</dbReference>
<dbReference type="PRINTS" id="PR00097">
    <property type="entry name" value="ANTSNTHASEII"/>
</dbReference>
<comment type="pathway">
    <text evidence="2">Amino-acid biosynthesis; L-tryptophan biosynthesis; L-tryptophan from chorismate: step 1/5.</text>
</comment>
<evidence type="ECO:0000259" key="3">
    <source>
        <dbReference type="Pfam" id="PF00117"/>
    </source>
</evidence>
<dbReference type="Pfam" id="PF04715">
    <property type="entry name" value="Anth_synt_I_N"/>
    <property type="match status" value="1"/>
</dbReference>
<dbReference type="PANTHER" id="PTHR11236:SF9">
    <property type="entry name" value="ANTHRANILATE SYNTHASE COMPONENT 1"/>
    <property type="match status" value="1"/>
</dbReference>
<keyword evidence="2 6" id="KW-0456">Lyase</keyword>
<gene>
    <name evidence="6" type="ORF">KME32_17470</name>
</gene>
<keyword evidence="1" id="KW-0315">Glutamine amidotransferase</keyword>
<dbReference type="EC" id="4.1.3.27" evidence="2"/>
<dbReference type="GO" id="GO:0004049">
    <property type="term" value="F:anthranilate synthase activity"/>
    <property type="evidence" value="ECO:0007669"/>
    <property type="project" value="UniProtKB-UniRule"/>
</dbReference>
<dbReference type="Gene3D" id="3.40.50.880">
    <property type="match status" value="1"/>
</dbReference>
<protein>
    <recommendedName>
        <fullName evidence="2">Anthranilate synthase</fullName>
        <ecNumber evidence="2">4.1.3.27</ecNumber>
    </recommendedName>
</protein>
<proteinExistence type="predicted"/>